<dbReference type="EMBL" id="KK118653">
    <property type="protein sequence ID" value="KFM73547.1"/>
    <property type="molecule type" value="Genomic_DNA"/>
</dbReference>
<reference evidence="1 2" key="1">
    <citation type="submission" date="2013-11" db="EMBL/GenBank/DDBJ databases">
        <title>Genome sequencing of Stegodyphus mimosarum.</title>
        <authorList>
            <person name="Bechsgaard J."/>
        </authorList>
    </citation>
    <scope>NUCLEOTIDE SEQUENCE [LARGE SCALE GENOMIC DNA]</scope>
</reference>
<name>A0A087U858_STEMI</name>
<dbReference type="AlphaFoldDB" id="A0A087U858"/>
<evidence type="ECO:0000313" key="1">
    <source>
        <dbReference type="EMBL" id="KFM73547.1"/>
    </source>
</evidence>
<accession>A0A087U858</accession>
<gene>
    <name evidence="1" type="ORF">X975_06849</name>
</gene>
<protein>
    <submittedName>
        <fullName evidence="1">Uncharacterized protein</fullName>
    </submittedName>
</protein>
<organism evidence="1 2">
    <name type="scientific">Stegodyphus mimosarum</name>
    <name type="common">African social velvet spider</name>
    <dbReference type="NCBI Taxonomy" id="407821"/>
    <lineage>
        <taxon>Eukaryota</taxon>
        <taxon>Metazoa</taxon>
        <taxon>Ecdysozoa</taxon>
        <taxon>Arthropoda</taxon>
        <taxon>Chelicerata</taxon>
        <taxon>Arachnida</taxon>
        <taxon>Araneae</taxon>
        <taxon>Araneomorphae</taxon>
        <taxon>Entelegynae</taxon>
        <taxon>Eresoidea</taxon>
        <taxon>Eresidae</taxon>
        <taxon>Stegodyphus</taxon>
    </lineage>
</organism>
<keyword evidence="2" id="KW-1185">Reference proteome</keyword>
<evidence type="ECO:0000313" key="2">
    <source>
        <dbReference type="Proteomes" id="UP000054359"/>
    </source>
</evidence>
<dbReference type="Proteomes" id="UP000054359">
    <property type="component" value="Unassembled WGS sequence"/>
</dbReference>
<proteinExistence type="predicted"/>
<feature type="non-terminal residue" evidence="1">
    <location>
        <position position="89"/>
    </location>
</feature>
<sequence length="89" mass="9480">MLVSRCPKGDSVAKGKLIRSGGVEVADAEKEGKKGLKHMRSPPIATVGARYLRHPRGKCLSTCQLKGGETFTCHPELGPGKILGTRHST</sequence>